<dbReference type="AlphaFoldDB" id="A0A3N4HVJ8"/>
<gene>
    <name evidence="3" type="ORF">BJ508DRAFT_379405</name>
</gene>
<evidence type="ECO:0000313" key="3">
    <source>
        <dbReference type="EMBL" id="RPA76558.1"/>
    </source>
</evidence>
<evidence type="ECO:0000313" key="4">
    <source>
        <dbReference type="Proteomes" id="UP000275078"/>
    </source>
</evidence>
<proteinExistence type="predicted"/>
<feature type="coiled-coil region" evidence="1">
    <location>
        <begin position="530"/>
        <end position="585"/>
    </location>
</feature>
<name>A0A3N4HVJ8_ASCIM</name>
<sequence>MSALVTRNLCITNPACRIPSVRKVVSARGSISAPLPFHDPHTRKFNSTALKSFKTTSKICAPRTKHEQPTASHQQHTQQPSISSTNPDLLEAGNNETTKAQNLQAEQKSTSSNPKLAQLEALAKLQKDLHQEILAAQCHARHTFQASGKLIGTGYVQRLHWQFSQMDSAAKKIQELTQELAKSSNSGVLPQAENETKLLIESLQSEIQLLKETRSTNAKINAILEDLQDLGEAREQSNQLFLDLQLQATRDAEQKQLEKSKALSARLVLTLDKVENAVKTIEGLGQAQKQELDQVVLKVDQGILDRDNKRLERSKELYRRLHLRFDELSNAVNSKIDGSDQARKEELKQLVLRMEQGIADREKKRTENGKEAFRRIISQFDEVKNAVNSKVEEVFQAREDTFTQQIDLKLGEVKNAVDGKLEGLVQSQDRILKMLDTQMLEAKRPDQSEDRCNNLKCLENRIKELEDNDFEDLEERIDELEKNDFENLESRIEEIEGTKLGNILKAVKELQDNDFAMRKRVRKLEEHVYKIDVETELKRLKERDARMENLFTWRAEHVEEFDRMKRSFQQELDALKSQIRKFDQQEPANSAASKYNDSQLWPFRKSWYFSRSGPVASGQPQGDRLFNAWLEKMRQERGER</sequence>
<reference evidence="3 4" key="1">
    <citation type="journal article" date="2018" name="Nat. Ecol. Evol.">
        <title>Pezizomycetes genomes reveal the molecular basis of ectomycorrhizal truffle lifestyle.</title>
        <authorList>
            <person name="Murat C."/>
            <person name="Payen T."/>
            <person name="Noel B."/>
            <person name="Kuo A."/>
            <person name="Morin E."/>
            <person name="Chen J."/>
            <person name="Kohler A."/>
            <person name="Krizsan K."/>
            <person name="Balestrini R."/>
            <person name="Da Silva C."/>
            <person name="Montanini B."/>
            <person name="Hainaut M."/>
            <person name="Levati E."/>
            <person name="Barry K.W."/>
            <person name="Belfiori B."/>
            <person name="Cichocki N."/>
            <person name="Clum A."/>
            <person name="Dockter R.B."/>
            <person name="Fauchery L."/>
            <person name="Guy J."/>
            <person name="Iotti M."/>
            <person name="Le Tacon F."/>
            <person name="Lindquist E.A."/>
            <person name="Lipzen A."/>
            <person name="Malagnac F."/>
            <person name="Mello A."/>
            <person name="Molinier V."/>
            <person name="Miyauchi S."/>
            <person name="Poulain J."/>
            <person name="Riccioni C."/>
            <person name="Rubini A."/>
            <person name="Sitrit Y."/>
            <person name="Splivallo R."/>
            <person name="Traeger S."/>
            <person name="Wang M."/>
            <person name="Zifcakova L."/>
            <person name="Wipf D."/>
            <person name="Zambonelli A."/>
            <person name="Paolocci F."/>
            <person name="Nowrousian M."/>
            <person name="Ottonello S."/>
            <person name="Baldrian P."/>
            <person name="Spatafora J.W."/>
            <person name="Henrissat B."/>
            <person name="Nagy L.G."/>
            <person name="Aury J.M."/>
            <person name="Wincker P."/>
            <person name="Grigoriev I.V."/>
            <person name="Bonfante P."/>
            <person name="Martin F.M."/>
        </authorList>
    </citation>
    <scope>NUCLEOTIDE SEQUENCE [LARGE SCALE GENOMIC DNA]</scope>
    <source>
        <strain evidence="3 4">RN42</strain>
    </source>
</reference>
<feature type="coiled-coil region" evidence="1">
    <location>
        <begin position="448"/>
        <end position="483"/>
    </location>
</feature>
<keyword evidence="1" id="KW-0175">Coiled coil</keyword>
<organism evidence="3 4">
    <name type="scientific">Ascobolus immersus RN42</name>
    <dbReference type="NCBI Taxonomy" id="1160509"/>
    <lineage>
        <taxon>Eukaryota</taxon>
        <taxon>Fungi</taxon>
        <taxon>Dikarya</taxon>
        <taxon>Ascomycota</taxon>
        <taxon>Pezizomycotina</taxon>
        <taxon>Pezizomycetes</taxon>
        <taxon>Pezizales</taxon>
        <taxon>Ascobolaceae</taxon>
        <taxon>Ascobolus</taxon>
    </lineage>
</organism>
<feature type="coiled-coil region" evidence="1">
    <location>
        <begin position="166"/>
        <end position="230"/>
    </location>
</feature>
<feature type="region of interest" description="Disordered" evidence="2">
    <location>
        <begin position="62"/>
        <end position="93"/>
    </location>
</feature>
<dbReference type="EMBL" id="ML119742">
    <property type="protein sequence ID" value="RPA76558.1"/>
    <property type="molecule type" value="Genomic_DNA"/>
</dbReference>
<evidence type="ECO:0000256" key="1">
    <source>
        <dbReference type="SAM" id="Coils"/>
    </source>
</evidence>
<evidence type="ECO:0000256" key="2">
    <source>
        <dbReference type="SAM" id="MobiDB-lite"/>
    </source>
</evidence>
<feature type="compositionally biased region" description="Polar residues" evidence="2">
    <location>
        <begin position="69"/>
        <end position="87"/>
    </location>
</feature>
<accession>A0A3N4HVJ8</accession>
<dbReference type="Proteomes" id="UP000275078">
    <property type="component" value="Unassembled WGS sequence"/>
</dbReference>
<keyword evidence="4" id="KW-1185">Reference proteome</keyword>
<protein>
    <submittedName>
        <fullName evidence="3">Uncharacterized protein</fullName>
    </submittedName>
</protein>